<evidence type="ECO:0000313" key="9">
    <source>
        <dbReference type="Proteomes" id="UP000011668"/>
    </source>
</evidence>
<dbReference type="HOGENOM" id="CLU_523961_0_0_1"/>
<sequence length="520" mass="56986">MMNAQKRKATNIDDIDVDAELEAGPSTNPYLKRGRTGTVEAGSRAGSMAPNAVGADGGGGEGDDDDEEAPAMADDDYSAQLSWQSQSKENMNSFTPDQLARYETYRRSTLNKQSVRRFIHQSLGANVSVNVAQVIAGFSKVFVGEIIELGTPVTTHTHTRNHPVPIPDTLPRQVQQQSLPLGAVPGPLTPDHLRAGPSIVRTIASLTQCTSRFYVGPHSVCGERSGRSAVFERGLGVAMNNRGDGIVRAREMSRVERGRVGDTTASLSYLLRPRGQFIHSVLRPGAITLPVFAMSCALTLSSLPSELQLCIIGHLSTRRLLRQVTRLSKHWHTLVCKLIRQRFETSTPSHFDSKSYTLIPHRSGPFDESTCAVFPQLAFSFASSAATFEFSLDEDEYFGSFLWSVSLSTSRSIQCRVSPPASPKLLAFDRTVRQNHTVQNGLDRLRRCEFPAEGGKARSEERELTGDHGSAISLKTQLLPALPGGNFKTLMESIRMDASSLLVAHEDTQRSNDLMVLFCR</sequence>
<dbReference type="GO" id="GO:0046982">
    <property type="term" value="F:protein heterodimerization activity"/>
    <property type="evidence" value="ECO:0007669"/>
    <property type="project" value="InterPro"/>
</dbReference>
<dbReference type="CDD" id="cd08048">
    <property type="entry name" value="HFD_TAF11"/>
    <property type="match status" value="1"/>
</dbReference>
<reference evidence="8 9" key="1">
    <citation type="journal article" date="2013" name="Nat. Commun.">
        <title>The evolution and pathogenic mechanisms of the rice sheath blight pathogen.</title>
        <authorList>
            <person name="Zheng A."/>
            <person name="Lin R."/>
            <person name="Xu L."/>
            <person name="Qin P."/>
            <person name="Tang C."/>
            <person name="Ai P."/>
            <person name="Zhang D."/>
            <person name="Liu Y."/>
            <person name="Sun Z."/>
            <person name="Feng H."/>
            <person name="Wang Y."/>
            <person name="Chen Y."/>
            <person name="Liang X."/>
            <person name="Fu R."/>
            <person name="Li Q."/>
            <person name="Zhang J."/>
            <person name="Yu X."/>
            <person name="Xie Z."/>
            <person name="Ding L."/>
            <person name="Guan P."/>
            <person name="Tang J."/>
            <person name="Liang Y."/>
            <person name="Wang S."/>
            <person name="Deng Q."/>
            <person name="Li S."/>
            <person name="Zhu J."/>
            <person name="Wang L."/>
            <person name="Liu H."/>
            <person name="Li P."/>
        </authorList>
    </citation>
    <scope>NUCLEOTIDE SEQUENCE [LARGE SCALE GENOMIC DNA]</scope>
    <source>
        <strain evidence="9">AG-1 IA</strain>
    </source>
</reference>
<evidence type="ECO:0000256" key="3">
    <source>
        <dbReference type="ARBA" id="ARBA00023015"/>
    </source>
</evidence>
<comment type="caution">
    <text evidence="8">The sequence shown here is derived from an EMBL/GenBank/DDBJ whole genome shotgun (WGS) entry which is preliminary data.</text>
</comment>
<gene>
    <name evidence="8" type="ORF">AG1IA_04636</name>
</gene>
<dbReference type="CDD" id="cd09917">
    <property type="entry name" value="F-box_SF"/>
    <property type="match status" value="1"/>
</dbReference>
<organism evidence="8 9">
    <name type="scientific">Thanatephorus cucumeris (strain AG1-IA)</name>
    <name type="common">Rice sheath blight fungus</name>
    <name type="synonym">Rhizoctonia solani</name>
    <dbReference type="NCBI Taxonomy" id="983506"/>
    <lineage>
        <taxon>Eukaryota</taxon>
        <taxon>Fungi</taxon>
        <taxon>Dikarya</taxon>
        <taxon>Basidiomycota</taxon>
        <taxon>Agaricomycotina</taxon>
        <taxon>Agaricomycetes</taxon>
        <taxon>Cantharellales</taxon>
        <taxon>Ceratobasidiaceae</taxon>
        <taxon>Rhizoctonia</taxon>
        <taxon>Rhizoctonia solani AG-1</taxon>
    </lineage>
</organism>
<dbReference type="GO" id="GO:0005669">
    <property type="term" value="C:transcription factor TFIID complex"/>
    <property type="evidence" value="ECO:0007669"/>
    <property type="project" value="InterPro"/>
</dbReference>
<evidence type="ECO:0000256" key="4">
    <source>
        <dbReference type="ARBA" id="ARBA00023163"/>
    </source>
</evidence>
<dbReference type="InterPro" id="IPR045127">
    <property type="entry name" value="TAF11-like"/>
</dbReference>
<evidence type="ECO:0000256" key="5">
    <source>
        <dbReference type="ARBA" id="ARBA00023242"/>
    </source>
</evidence>
<dbReference type="InterPro" id="IPR006809">
    <property type="entry name" value="TAFII28_dom"/>
</dbReference>
<protein>
    <submittedName>
        <fullName evidence="8">TAFII28 domain-containing protein</fullName>
    </submittedName>
</protein>
<feature type="compositionally biased region" description="Acidic residues" evidence="6">
    <location>
        <begin position="61"/>
        <end position="71"/>
    </location>
</feature>
<keyword evidence="9" id="KW-1185">Reference proteome</keyword>
<dbReference type="OrthoDB" id="3193750at2759"/>
<keyword evidence="4" id="KW-0804">Transcription</keyword>
<proteinExistence type="inferred from homology"/>
<comment type="subcellular location">
    <subcellularLocation>
        <location evidence="1">Nucleus</location>
    </subcellularLocation>
</comment>
<dbReference type="AlphaFoldDB" id="L8WTA0"/>
<dbReference type="InterPro" id="IPR001810">
    <property type="entry name" value="F-box_dom"/>
</dbReference>
<dbReference type="InterPro" id="IPR009072">
    <property type="entry name" value="Histone-fold"/>
</dbReference>
<name>L8WTA0_THACA</name>
<feature type="domain" description="F-box" evidence="7">
    <location>
        <begin position="297"/>
        <end position="346"/>
    </location>
</feature>
<dbReference type="GO" id="GO:0016251">
    <property type="term" value="F:RNA polymerase II general transcription initiation factor activity"/>
    <property type="evidence" value="ECO:0007669"/>
    <property type="project" value="TreeGrafter"/>
</dbReference>
<dbReference type="EMBL" id="AFRT01001080">
    <property type="protein sequence ID" value="ELU41331.1"/>
    <property type="molecule type" value="Genomic_DNA"/>
</dbReference>
<dbReference type="PANTHER" id="PTHR13218:SF8">
    <property type="entry name" value="TRANSCRIPTION INITIATION FACTOR TFIID SUBUNIT 11"/>
    <property type="match status" value="1"/>
</dbReference>
<dbReference type="STRING" id="983506.L8WTA0"/>
<dbReference type="Pfam" id="PF04719">
    <property type="entry name" value="TAFII28"/>
    <property type="match status" value="1"/>
</dbReference>
<evidence type="ECO:0000259" key="7">
    <source>
        <dbReference type="PROSITE" id="PS50181"/>
    </source>
</evidence>
<evidence type="ECO:0000256" key="2">
    <source>
        <dbReference type="ARBA" id="ARBA00009788"/>
    </source>
</evidence>
<dbReference type="SUPFAM" id="SSF47113">
    <property type="entry name" value="Histone-fold"/>
    <property type="match status" value="1"/>
</dbReference>
<dbReference type="InterPro" id="IPR036047">
    <property type="entry name" value="F-box-like_dom_sf"/>
</dbReference>
<evidence type="ECO:0000256" key="1">
    <source>
        <dbReference type="ARBA" id="ARBA00004123"/>
    </source>
</evidence>
<feature type="region of interest" description="Disordered" evidence="6">
    <location>
        <begin position="1"/>
        <end position="71"/>
    </location>
</feature>
<dbReference type="Proteomes" id="UP000011668">
    <property type="component" value="Unassembled WGS sequence"/>
</dbReference>
<dbReference type="Gene3D" id="1.10.20.10">
    <property type="entry name" value="Histone, subunit A"/>
    <property type="match status" value="1"/>
</dbReference>
<keyword evidence="3" id="KW-0805">Transcription regulation</keyword>
<evidence type="ECO:0000256" key="6">
    <source>
        <dbReference type="SAM" id="MobiDB-lite"/>
    </source>
</evidence>
<keyword evidence="5" id="KW-0539">Nucleus</keyword>
<dbReference type="PANTHER" id="PTHR13218">
    <property type="entry name" value="TRANSCRIPTION INITIATION FACTOR TFIID SUBUNIT 11-RELATED"/>
    <property type="match status" value="1"/>
</dbReference>
<comment type="similarity">
    <text evidence="2">Belongs to the TAF11 family.</text>
</comment>
<dbReference type="SUPFAM" id="SSF81383">
    <property type="entry name" value="F-box domain"/>
    <property type="match status" value="1"/>
</dbReference>
<dbReference type="GO" id="GO:0051123">
    <property type="term" value="P:RNA polymerase II preinitiation complex assembly"/>
    <property type="evidence" value="ECO:0007669"/>
    <property type="project" value="InterPro"/>
</dbReference>
<accession>L8WTA0</accession>
<evidence type="ECO:0000313" key="8">
    <source>
        <dbReference type="EMBL" id="ELU41331.1"/>
    </source>
</evidence>
<dbReference type="PROSITE" id="PS50181">
    <property type="entry name" value="FBOX"/>
    <property type="match status" value="1"/>
</dbReference>